<proteinExistence type="predicted"/>
<dbReference type="PANTHER" id="PTHR37845">
    <property type="entry name" value="SEQUENCE ORPHAN"/>
    <property type="match status" value="1"/>
</dbReference>
<keyword evidence="2" id="KW-1185">Reference proteome</keyword>
<dbReference type="InterPro" id="IPR038781">
    <property type="entry name" value="C365.16-ike"/>
</dbReference>
<dbReference type="GeneID" id="54472868"/>
<sequence>MAADLGGKGQQKKWNTHNLSKRLGVDVACAAAAGGLVAPLITVVDKCIIENASGKRPMAESIKASVTQLLFRPHRFLSSRAFLIILCVYGGTYTSANTVDTFKSTTKNRAASATTSGISKFTATSATNLSLSLVKDSQFTKMFGTVSARPIPPASYALFMTRDALTIFASFNLPSVVAPRLPISDDFAEKYMTRASAAQFLIPAAMQTVSTPLHLMGLDLYNRNGGTTLRERLSKVGADWGKSTLARMARIVPAFGIGGVVNNNLRRKLMEPLEK</sequence>
<dbReference type="EMBL" id="MU001633">
    <property type="protein sequence ID" value="KAF2485154.1"/>
    <property type="molecule type" value="Genomic_DNA"/>
</dbReference>
<dbReference type="RefSeq" id="XP_033591723.1">
    <property type="nucleotide sequence ID" value="XM_033731866.1"/>
</dbReference>
<dbReference type="PANTHER" id="PTHR37845:SF1">
    <property type="entry name" value="SEQUENCE ORPHAN"/>
    <property type="match status" value="1"/>
</dbReference>
<dbReference type="AlphaFoldDB" id="A0A6A6PZH7"/>
<dbReference type="Proteomes" id="UP000799767">
    <property type="component" value="Unassembled WGS sequence"/>
</dbReference>
<protein>
    <recommendedName>
        <fullName evidence="3">Sequence orphan</fullName>
    </recommendedName>
</protein>
<evidence type="ECO:0000313" key="1">
    <source>
        <dbReference type="EMBL" id="KAF2485154.1"/>
    </source>
</evidence>
<accession>A0A6A6PZH7</accession>
<organism evidence="1 2">
    <name type="scientific">Neohortaea acidophila</name>
    <dbReference type="NCBI Taxonomy" id="245834"/>
    <lineage>
        <taxon>Eukaryota</taxon>
        <taxon>Fungi</taxon>
        <taxon>Dikarya</taxon>
        <taxon>Ascomycota</taxon>
        <taxon>Pezizomycotina</taxon>
        <taxon>Dothideomycetes</taxon>
        <taxon>Dothideomycetidae</taxon>
        <taxon>Mycosphaerellales</taxon>
        <taxon>Teratosphaeriaceae</taxon>
        <taxon>Neohortaea</taxon>
    </lineage>
</organism>
<reference evidence="1" key="1">
    <citation type="journal article" date="2020" name="Stud. Mycol.">
        <title>101 Dothideomycetes genomes: a test case for predicting lifestyles and emergence of pathogens.</title>
        <authorList>
            <person name="Haridas S."/>
            <person name="Albert R."/>
            <person name="Binder M."/>
            <person name="Bloem J."/>
            <person name="Labutti K."/>
            <person name="Salamov A."/>
            <person name="Andreopoulos B."/>
            <person name="Baker S."/>
            <person name="Barry K."/>
            <person name="Bills G."/>
            <person name="Bluhm B."/>
            <person name="Cannon C."/>
            <person name="Castanera R."/>
            <person name="Culley D."/>
            <person name="Daum C."/>
            <person name="Ezra D."/>
            <person name="Gonzalez J."/>
            <person name="Henrissat B."/>
            <person name="Kuo A."/>
            <person name="Liang C."/>
            <person name="Lipzen A."/>
            <person name="Lutzoni F."/>
            <person name="Magnuson J."/>
            <person name="Mondo S."/>
            <person name="Nolan M."/>
            <person name="Ohm R."/>
            <person name="Pangilinan J."/>
            <person name="Park H.-J."/>
            <person name="Ramirez L."/>
            <person name="Alfaro M."/>
            <person name="Sun H."/>
            <person name="Tritt A."/>
            <person name="Yoshinaga Y."/>
            <person name="Zwiers L.-H."/>
            <person name="Turgeon B."/>
            <person name="Goodwin S."/>
            <person name="Spatafora J."/>
            <person name="Crous P."/>
            <person name="Grigoriev I."/>
        </authorList>
    </citation>
    <scope>NUCLEOTIDE SEQUENCE</scope>
    <source>
        <strain evidence="1">CBS 113389</strain>
    </source>
</reference>
<dbReference type="OrthoDB" id="275936at2759"/>
<name>A0A6A6PZH7_9PEZI</name>
<dbReference type="GO" id="GO:0005739">
    <property type="term" value="C:mitochondrion"/>
    <property type="evidence" value="ECO:0007669"/>
    <property type="project" value="TreeGrafter"/>
</dbReference>
<evidence type="ECO:0000313" key="2">
    <source>
        <dbReference type="Proteomes" id="UP000799767"/>
    </source>
</evidence>
<evidence type="ECO:0008006" key="3">
    <source>
        <dbReference type="Google" id="ProtNLM"/>
    </source>
</evidence>
<gene>
    <name evidence="1" type="ORF">BDY17DRAFT_262839</name>
</gene>